<evidence type="ECO:0000256" key="2">
    <source>
        <dbReference type="ARBA" id="ARBA00022475"/>
    </source>
</evidence>
<reference evidence="7 8" key="1">
    <citation type="submission" date="2018-08" db="EMBL/GenBank/DDBJ databases">
        <title>A genome reference for cultivated species of the human gut microbiota.</title>
        <authorList>
            <person name="Zou Y."/>
            <person name="Xue W."/>
            <person name="Luo G."/>
        </authorList>
    </citation>
    <scope>NUCLEOTIDE SEQUENCE [LARGE SCALE GENOMIC DNA]</scope>
    <source>
        <strain evidence="7 8">AF19-13AC</strain>
    </source>
</reference>
<evidence type="ECO:0000313" key="8">
    <source>
        <dbReference type="Proteomes" id="UP000261023"/>
    </source>
</evidence>
<dbReference type="GO" id="GO:0005886">
    <property type="term" value="C:plasma membrane"/>
    <property type="evidence" value="ECO:0007669"/>
    <property type="project" value="UniProtKB-SubCell"/>
</dbReference>
<feature type="transmembrane region" description="Helical" evidence="6">
    <location>
        <begin position="170"/>
        <end position="189"/>
    </location>
</feature>
<dbReference type="Proteomes" id="UP000261023">
    <property type="component" value="Unassembled WGS sequence"/>
</dbReference>
<feature type="transmembrane region" description="Helical" evidence="6">
    <location>
        <begin position="143"/>
        <end position="164"/>
    </location>
</feature>
<evidence type="ECO:0000256" key="5">
    <source>
        <dbReference type="ARBA" id="ARBA00023136"/>
    </source>
</evidence>
<feature type="transmembrane region" description="Helical" evidence="6">
    <location>
        <begin position="44"/>
        <end position="62"/>
    </location>
</feature>
<protein>
    <submittedName>
        <fullName evidence="7">Uncharacterized protein</fullName>
    </submittedName>
</protein>
<feature type="transmembrane region" description="Helical" evidence="6">
    <location>
        <begin position="83"/>
        <end position="108"/>
    </location>
</feature>
<comment type="subcellular location">
    <subcellularLocation>
        <location evidence="1">Cell membrane</location>
        <topology evidence="1">Multi-pass membrane protein</topology>
    </subcellularLocation>
</comment>
<dbReference type="OrthoDB" id="3249502at2"/>
<dbReference type="RefSeq" id="WP_025531700.1">
    <property type="nucleotide sequence ID" value="NZ_QTJW01000013.1"/>
</dbReference>
<name>A0A3E3DI10_9FIRM</name>
<dbReference type="EMBL" id="QTJW01000013">
    <property type="protein sequence ID" value="RGD68924.1"/>
    <property type="molecule type" value="Genomic_DNA"/>
</dbReference>
<feature type="transmembrane region" description="Helical" evidence="6">
    <location>
        <begin position="326"/>
        <end position="348"/>
    </location>
</feature>
<gene>
    <name evidence="7" type="ORF">DWX31_19310</name>
</gene>
<keyword evidence="4 6" id="KW-1133">Transmembrane helix</keyword>
<evidence type="ECO:0000256" key="3">
    <source>
        <dbReference type="ARBA" id="ARBA00022692"/>
    </source>
</evidence>
<evidence type="ECO:0000256" key="1">
    <source>
        <dbReference type="ARBA" id="ARBA00004651"/>
    </source>
</evidence>
<feature type="transmembrane region" description="Helical" evidence="6">
    <location>
        <begin position="12"/>
        <end position="32"/>
    </location>
</feature>
<proteinExistence type="predicted"/>
<accession>A0A3E3DI10</accession>
<evidence type="ECO:0000256" key="6">
    <source>
        <dbReference type="SAM" id="Phobius"/>
    </source>
</evidence>
<evidence type="ECO:0000313" key="7">
    <source>
        <dbReference type="EMBL" id="RGD68924.1"/>
    </source>
</evidence>
<keyword evidence="2" id="KW-1003">Cell membrane</keyword>
<dbReference type="PANTHER" id="PTHR30250">
    <property type="entry name" value="PST FAMILY PREDICTED COLANIC ACID TRANSPORTER"/>
    <property type="match status" value="1"/>
</dbReference>
<comment type="caution">
    <text evidence="7">The sequence shown here is derived from an EMBL/GenBank/DDBJ whole genome shotgun (WGS) entry which is preliminary data.</text>
</comment>
<feature type="transmembrane region" description="Helical" evidence="6">
    <location>
        <begin position="433"/>
        <end position="449"/>
    </location>
</feature>
<keyword evidence="3 6" id="KW-0812">Transmembrane</keyword>
<dbReference type="PANTHER" id="PTHR30250:SF11">
    <property type="entry name" value="O-ANTIGEN TRANSPORTER-RELATED"/>
    <property type="match status" value="1"/>
</dbReference>
<feature type="transmembrane region" description="Helical" evidence="6">
    <location>
        <begin position="114"/>
        <end position="131"/>
    </location>
</feature>
<dbReference type="Pfam" id="PF01943">
    <property type="entry name" value="Polysacc_synt"/>
    <property type="match status" value="1"/>
</dbReference>
<feature type="transmembrane region" description="Helical" evidence="6">
    <location>
        <begin position="291"/>
        <end position="314"/>
    </location>
</feature>
<dbReference type="InterPro" id="IPR002797">
    <property type="entry name" value="Polysacc_synth"/>
</dbReference>
<feature type="transmembrane region" description="Helical" evidence="6">
    <location>
        <begin position="355"/>
        <end position="373"/>
    </location>
</feature>
<sequence>MQREKALAKNTAILMFGKICTQCISFLLLPLYTSVLDTAEYGTFDIMITYSMLVLPIVNLQFDQGLFRFMLEHRGKNNKITNIFSSIFLSCIIQTAAYNVLLIILNFIHPVENIQFLMIYVSLQVFVSIMLQFSRGLGKSTCYAIASFISAVSTVVFNVIALVFLNKGVYGLFAASILGQVVTIIYLSFNNKIWKYVSIHEFKFSTIKEVSQYSLPLIPNNLAWWVVNVSDRLVIKYFLGIASNGIFTVASKFPNVFINFYNIVNLSWTESVSLHFTDEDRDVFLSEMMTVFFKLFSTCCFLIISLMPFVFPVLVNWKYKESYNQIYILMMAMLFRVMVGLYSCVYIAEKKSKKVATTSITAAVINLTLDILLMRKIGLYAASVSSLIAFMSMFVIRYFDINRSIRMKIESKTLFLALTLGVLLGIIYYSENIAIQFIGFIIVCIYSILTNKDLIKIILEYIVKFFRQIKRKSN</sequence>
<dbReference type="AlphaFoldDB" id="A0A3E3DI10"/>
<keyword evidence="5 6" id="KW-0472">Membrane</keyword>
<feature type="transmembrane region" description="Helical" evidence="6">
    <location>
        <begin position="411"/>
        <end position="427"/>
    </location>
</feature>
<dbReference type="InterPro" id="IPR050833">
    <property type="entry name" value="Poly_Biosynth_Transport"/>
</dbReference>
<evidence type="ECO:0000256" key="4">
    <source>
        <dbReference type="ARBA" id="ARBA00022989"/>
    </source>
</evidence>
<organism evidence="7 8">
    <name type="scientific">Hungatella hathewayi</name>
    <dbReference type="NCBI Taxonomy" id="154046"/>
    <lineage>
        <taxon>Bacteria</taxon>
        <taxon>Bacillati</taxon>
        <taxon>Bacillota</taxon>
        <taxon>Clostridia</taxon>
        <taxon>Lachnospirales</taxon>
        <taxon>Lachnospiraceae</taxon>
        <taxon>Hungatella</taxon>
    </lineage>
</organism>
<feature type="transmembrane region" description="Helical" evidence="6">
    <location>
        <begin position="379"/>
        <end position="399"/>
    </location>
</feature>